<dbReference type="EMBL" id="WWCV01000081">
    <property type="protein sequence ID" value="MYN20549.1"/>
    <property type="molecule type" value="Genomic_DNA"/>
</dbReference>
<gene>
    <name evidence="3" type="ORF">GTP81_27795</name>
</gene>
<proteinExistence type="predicted"/>
<dbReference type="SUPFAM" id="SSF50998">
    <property type="entry name" value="Quinoprotein alcohol dehydrogenase-like"/>
    <property type="match status" value="1"/>
</dbReference>
<accession>A0A845HT11</accession>
<dbReference type="InterPro" id="IPR011042">
    <property type="entry name" value="6-blade_b-propeller_TolB-like"/>
</dbReference>
<comment type="caution">
    <text evidence="3">The sequence shown here is derived from an EMBL/GenBank/DDBJ whole genome shotgun (WGS) entry which is preliminary data.</text>
</comment>
<dbReference type="Proteomes" id="UP000484875">
    <property type="component" value="Unassembled WGS sequence"/>
</dbReference>
<dbReference type="InterPro" id="IPR011047">
    <property type="entry name" value="Quinoprotein_ADH-like_sf"/>
</dbReference>
<evidence type="ECO:0008006" key="5">
    <source>
        <dbReference type="Google" id="ProtNLM"/>
    </source>
</evidence>
<dbReference type="AlphaFoldDB" id="A0A845HT11"/>
<keyword evidence="2" id="KW-0732">Signal</keyword>
<sequence length="778" mass="80847">MKHSKFVGWAIAVSSLVLASCGGGGGGGGSGSGGNTPAANDPPATPSNGISVTIDKPELRFASLTGAFNGQQSISFSMSGSLDAGTYYAAAEPDGNAVFDTSVADSTPTSVKVNLTTRSANADGTITFKLCKDKGCGAVVWSRAIPYHVRNYTLDASEIKLAGYQGANTTTVRQITPGATASDFRITASTNSGGNWLSGKIDANGALSVSVAGAGLYLGNYSGTISVWSALGGYTGLHIPVSMTLGAGFTLPADRTIALGVAAPSIVTGSIALGINGNQSPAWSATSDKPWLTLQAASSAGPTTLTYSIDTTKLADLQNYAPATASVTFKAAGMGDAVHKVTVKKTLPQVTGLTPNPILAGNPTEVHVRGRGFAQLSGISAFKIANVQATQGSIVSDTEAVITLSLPNVGSYALSLPASPGTTIAQPTLNVMNATDMSAALIDSAGEKSVLLFSASRNALYLIDQTNRKLLRYRLTGSTWINDKSLPVDAGVGIGMSLDDQILYTTNSGSVVEERDPETLVVKASYKDDSLATYIQPHYGQALPITNDGRIWFSRAQSSELRYFDTVSKKFASAEMQNYAMTNASYAVSRDGSRMFANASPERGGTDYALRYDPATGQFDRAANMPHFGQTGTSLSGDGKYVATDGNKVYESASYRLVGSLPNGTGGGYYNSTLLSPDGSRIYTPGYDLSSVSGSLSHNLVRIDVIDTNSMTKIGEIALPPGVAVCGSDIVNCNLTGLLTMSPLGETIFWAGYSKIAVIPVPKAFRPAASATRFRLRH</sequence>
<dbReference type="PROSITE" id="PS51257">
    <property type="entry name" value="PROKAR_LIPOPROTEIN"/>
    <property type="match status" value="1"/>
</dbReference>
<protein>
    <recommendedName>
        <fullName evidence="5">IPT/TIG domain-containing protein</fullName>
    </recommendedName>
</protein>
<organism evidence="3 4">
    <name type="scientific">Duganella vulcania</name>
    <dbReference type="NCBI Taxonomy" id="2692166"/>
    <lineage>
        <taxon>Bacteria</taxon>
        <taxon>Pseudomonadati</taxon>
        <taxon>Pseudomonadota</taxon>
        <taxon>Betaproteobacteria</taxon>
        <taxon>Burkholderiales</taxon>
        <taxon>Oxalobacteraceae</taxon>
        <taxon>Telluria group</taxon>
        <taxon>Duganella</taxon>
    </lineage>
</organism>
<keyword evidence="4" id="KW-1185">Reference proteome</keyword>
<dbReference type="InterPro" id="IPR013783">
    <property type="entry name" value="Ig-like_fold"/>
</dbReference>
<evidence type="ECO:0000313" key="3">
    <source>
        <dbReference type="EMBL" id="MYN20549.1"/>
    </source>
</evidence>
<dbReference type="Gene3D" id="2.60.40.10">
    <property type="entry name" value="Immunoglobulins"/>
    <property type="match status" value="1"/>
</dbReference>
<dbReference type="Gene3D" id="2.120.10.30">
    <property type="entry name" value="TolB, C-terminal domain"/>
    <property type="match status" value="1"/>
</dbReference>
<evidence type="ECO:0000256" key="2">
    <source>
        <dbReference type="SAM" id="SignalP"/>
    </source>
</evidence>
<evidence type="ECO:0000256" key="1">
    <source>
        <dbReference type="SAM" id="MobiDB-lite"/>
    </source>
</evidence>
<feature type="chain" id="PRO_5032874497" description="IPT/TIG domain-containing protein" evidence="2">
    <location>
        <begin position="20"/>
        <end position="778"/>
    </location>
</feature>
<dbReference type="RefSeq" id="WP_161092865.1">
    <property type="nucleotide sequence ID" value="NZ_WWCV01000081.1"/>
</dbReference>
<name>A0A845HT11_9BURK</name>
<evidence type="ECO:0000313" key="4">
    <source>
        <dbReference type="Proteomes" id="UP000484875"/>
    </source>
</evidence>
<feature type="region of interest" description="Disordered" evidence="1">
    <location>
        <begin position="26"/>
        <end position="49"/>
    </location>
</feature>
<feature type="signal peptide" evidence="2">
    <location>
        <begin position="1"/>
        <end position="19"/>
    </location>
</feature>
<reference evidence="3 4" key="1">
    <citation type="submission" date="2019-12" db="EMBL/GenBank/DDBJ databases">
        <title>Novel species isolated from a subtropical stream in China.</title>
        <authorList>
            <person name="Lu H."/>
        </authorList>
    </citation>
    <scope>NUCLEOTIDE SEQUENCE [LARGE SCALE GENOMIC DNA]</scope>
    <source>
        <strain evidence="3 4">FT107W</strain>
    </source>
</reference>